<reference evidence="2" key="1">
    <citation type="submission" date="2018-09" db="EMBL/GenBank/DDBJ databases">
        <title>Draft Genome Sequence of Mediterraneibacter sp. KCTC 15684.</title>
        <authorList>
            <person name="Kim J.S."/>
            <person name="Han K.I."/>
            <person name="Suh M.K."/>
            <person name="Lee K.C."/>
            <person name="Eom M.K."/>
            <person name="Lee J.H."/>
            <person name="Park S.H."/>
            <person name="Kang S.W."/>
            <person name="Park J.E."/>
            <person name="Oh B.S."/>
            <person name="Yu S.Y."/>
            <person name="Choi S.H."/>
            <person name="Lee D.H."/>
            <person name="Yoon H."/>
            <person name="Kim B."/>
            <person name="Yang S.J."/>
            <person name="Lee J.S."/>
        </authorList>
    </citation>
    <scope>NUCLEOTIDE SEQUENCE [LARGE SCALE GENOMIC DNA]</scope>
    <source>
        <strain evidence="2">KCTC 15684</strain>
    </source>
</reference>
<comment type="caution">
    <text evidence="1">The sequence shown here is derived from an EMBL/GenBank/DDBJ whole genome shotgun (WGS) entry which is preliminary data.</text>
</comment>
<dbReference type="EMBL" id="BHGK01000001">
    <property type="protein sequence ID" value="GCA68083.1"/>
    <property type="molecule type" value="Genomic_DNA"/>
</dbReference>
<dbReference type="Proteomes" id="UP000265643">
    <property type="component" value="Unassembled WGS sequence"/>
</dbReference>
<protein>
    <submittedName>
        <fullName evidence="1">Uncharacterized protein</fullName>
    </submittedName>
</protein>
<dbReference type="InterPro" id="IPR043743">
    <property type="entry name" value="DUF5688"/>
</dbReference>
<evidence type="ECO:0000313" key="1">
    <source>
        <dbReference type="EMBL" id="GCA68083.1"/>
    </source>
</evidence>
<accession>A0A391PEG4</accession>
<gene>
    <name evidence="1" type="ORF">KGMB01110_25190</name>
</gene>
<evidence type="ECO:0000313" key="2">
    <source>
        <dbReference type="Proteomes" id="UP000265643"/>
    </source>
</evidence>
<organism evidence="1 2">
    <name type="scientific">Mediterraneibacter butyricigenes</name>
    <dbReference type="NCBI Taxonomy" id="2316025"/>
    <lineage>
        <taxon>Bacteria</taxon>
        <taxon>Bacillati</taxon>
        <taxon>Bacillota</taxon>
        <taxon>Clostridia</taxon>
        <taxon>Lachnospirales</taxon>
        <taxon>Lachnospiraceae</taxon>
        <taxon>Mediterraneibacter</taxon>
    </lineage>
</organism>
<keyword evidence="2" id="KW-1185">Reference proteome</keyword>
<dbReference type="RefSeq" id="WP_119298735.1">
    <property type="nucleotide sequence ID" value="NZ_BHGK01000001.1"/>
</dbReference>
<proteinExistence type="predicted"/>
<sequence length="283" mass="32438">MKERTERIAKIVGEKMQAEAMVVEVEKNNRTRQGVSIKSGDNARAVFYIDDMEKMSEEEVADKIVEVCSKEEMPIFDLTKIANKEFVLEHVIPCMVGRSGNEKFLQNLVHTHFLDLEIVYRVMISDDYSSSFLLRNAMLQDLHISQTELEEKAQHNLIEKDHTKVASITQILSELSGIPIEMVEEMSLPPMYVMTNQNKMFGANSILRKDLLKELSEELGKDLYIFPSSIQEIILVPEDNVTNTMDLKEIVRFGNINTVSAEEKLSDSVYHFNRVTEEIEVMA</sequence>
<dbReference type="AlphaFoldDB" id="A0A391PEG4"/>
<name>A0A391PEG4_9FIRM</name>
<dbReference type="Pfam" id="PF18941">
    <property type="entry name" value="DUF5688"/>
    <property type="match status" value="1"/>
</dbReference>